<evidence type="ECO:0000313" key="9">
    <source>
        <dbReference type="Proteomes" id="UP000230066"/>
    </source>
</evidence>
<evidence type="ECO:0000313" key="8">
    <source>
        <dbReference type="EMBL" id="THD23516.1"/>
    </source>
</evidence>
<name>A0A4E0R914_FASHE</name>
<feature type="compositionally biased region" description="Polar residues" evidence="6">
    <location>
        <begin position="673"/>
        <end position="684"/>
    </location>
</feature>
<comment type="caution">
    <text evidence="8">The sequence shown here is derived from an EMBL/GenBank/DDBJ whole genome shotgun (WGS) entry which is preliminary data.</text>
</comment>
<feature type="region of interest" description="Disordered" evidence="6">
    <location>
        <begin position="1025"/>
        <end position="1067"/>
    </location>
</feature>
<dbReference type="InterPro" id="IPR002893">
    <property type="entry name" value="Znf_MYND"/>
</dbReference>
<sequence>METRRQTKYHLDHELDSMDRLPASWQMWDLRSKLFDQLLADVAFRRLLHLTRPHPKEWANWRSTIPQDPVLDSDGPTDVRPALELGSDPKSGFTKCVMTNGNKDESNLIIPIQLCSLRPIKQHQAKANKSQKTEKDIEQEFERFQTTSLLVIQNRVTHMSYLQQFIRHSWSRWLSARPASDLVDEPETMTIEKPVDWSELWRCRIRQARGRNKAHSSLKSGPCEKLGIMFLSHCQAGLVEQVKQDILENGLKRTSQCGLDPNIADHRGCFGLLWAVLSWNVELVNVLLDFGANVNQVTDEGLCVLSLCLLYYYRVMEQLNPNRILQSHIIDLGSAKCPTPSDGSISSKEPVNEDSSTRPYVYRAEVAMHLSDASAEDKRVLEEQARLAQFRRVYGVRTPPSRVMTVALPTVVQKSVDLDNSNQLPEQQAVPIRLPTFQRFTNCLTRLTKQLKLDVPIDASGLIKISTQVTRVKTPGPFSGQPTNCTEKLRALGNIDTSKMGVWDLSSKSLGTKIVKDPKLTVASPRSDEKNFPASHESVRDFPVDRISPKALGAAAAELARNPYFLRSRSISPATLSLYERQSLSDRTPSNPDPEPGLLVHKATLIAQKNQVYQMINLLLKRGADPNSANQPLPCLFLPVQFGDTKMVERLLEYGADPNARLRVKAMRKKSVSPGNQSTESNSPFDGDNSGLLEESLTPSLDGLTPLHYAVLLPGTNGVQICRLLLRASADPNKQASEDKSFTLRSSSGTTRDCTESIKTRESTTSTLTTYMLLEHTDEFLEFPNGFLPILANTSVQIFLHLPLYSLKHKSTSLDHISADQRALLGGRTPLQLACARDYDRENAARIVRLMLDAGADPNRICNGHSALSLAIASGNDSCVSLLLEHPKTNVNQELTHGQGSALFVASSRAFEFRRDTEARLNLIKKLIEIGGASVRLRMFIPRKRSLCNVIDLTIEDYAKDKRISRVPYHALSNLEKETYTARAQVLEYLVNQLRHECYSIEDRPDLNRDDGRTRRVLGRRSGLLVHSQKTGARKQPVSLLDHKTQSTRKSDQPGSKSEASSTTTPSEEEAWKKSAFYAFCYECGRSSDVRLSPCSRCHLVYFCSKACKLKAWTARHRFECQAVTAAVANPKQQTKTIEQTENIADATEPSVPQLERKTKRKVQENEDDFSDGLLLARYLLYRSAAGELIGFSHPAYQYQFVLNRYLRVNKKGRIFVSVYDGHGNYSLI</sequence>
<feature type="compositionally biased region" description="Basic and acidic residues" evidence="6">
    <location>
        <begin position="1041"/>
        <end position="1052"/>
    </location>
</feature>
<gene>
    <name evidence="8" type="ORF">D915_005744</name>
</gene>
<dbReference type="InterPro" id="IPR002110">
    <property type="entry name" value="Ankyrin_rpt"/>
</dbReference>
<dbReference type="PROSITE" id="PS01360">
    <property type="entry name" value="ZF_MYND_1"/>
    <property type="match status" value="1"/>
</dbReference>
<feature type="compositionally biased region" description="Polar residues" evidence="6">
    <location>
        <begin position="341"/>
        <end position="356"/>
    </location>
</feature>
<evidence type="ECO:0000256" key="5">
    <source>
        <dbReference type="PROSITE-ProRule" id="PRU00134"/>
    </source>
</evidence>
<feature type="region of interest" description="Disordered" evidence="6">
    <location>
        <begin position="667"/>
        <end position="697"/>
    </location>
</feature>
<dbReference type="GO" id="GO:0008270">
    <property type="term" value="F:zinc ion binding"/>
    <property type="evidence" value="ECO:0007669"/>
    <property type="project" value="UniProtKB-KW"/>
</dbReference>
<dbReference type="PROSITE" id="PS50865">
    <property type="entry name" value="ZF_MYND_2"/>
    <property type="match status" value="1"/>
</dbReference>
<dbReference type="PROSITE" id="PS50297">
    <property type="entry name" value="ANK_REP_REGION"/>
    <property type="match status" value="2"/>
</dbReference>
<dbReference type="EMBL" id="JXXN02002102">
    <property type="protein sequence ID" value="THD23516.1"/>
    <property type="molecule type" value="Genomic_DNA"/>
</dbReference>
<protein>
    <submittedName>
        <fullName evidence="8">Ankyrin repeat and MYND domain-containing protein 1</fullName>
    </submittedName>
</protein>
<dbReference type="SUPFAM" id="SSF48403">
    <property type="entry name" value="Ankyrin repeat"/>
    <property type="match status" value="2"/>
</dbReference>
<keyword evidence="3" id="KW-0862">Zinc</keyword>
<dbReference type="AlphaFoldDB" id="A0A4E0R914"/>
<evidence type="ECO:0000259" key="7">
    <source>
        <dbReference type="PROSITE" id="PS50865"/>
    </source>
</evidence>
<dbReference type="PANTHER" id="PTHR15897:SF2">
    <property type="entry name" value="ANKYRIN REPEAT AND MYND DOMAIN-CONTAINING PROTEIN 1"/>
    <property type="match status" value="1"/>
</dbReference>
<dbReference type="PANTHER" id="PTHR15897">
    <property type="entry name" value="ANKYRIN REPEAT AND MYND DOMAIN PROTEIN 1"/>
    <property type="match status" value="1"/>
</dbReference>
<feature type="repeat" description="ANK" evidence="4">
    <location>
        <begin position="702"/>
        <end position="737"/>
    </location>
</feature>
<feature type="compositionally biased region" description="Polar residues" evidence="6">
    <location>
        <begin position="743"/>
        <end position="752"/>
    </location>
</feature>
<feature type="repeat" description="ANK" evidence="4">
    <location>
        <begin position="826"/>
        <end position="863"/>
    </location>
</feature>
<reference evidence="8" key="1">
    <citation type="submission" date="2019-03" db="EMBL/GenBank/DDBJ databases">
        <title>Improved annotation for the trematode Fasciola hepatica.</title>
        <authorList>
            <person name="Choi Y.-J."/>
            <person name="Martin J."/>
            <person name="Mitreva M."/>
        </authorList>
    </citation>
    <scope>NUCLEOTIDE SEQUENCE [LARGE SCALE GENOMIC DNA]</scope>
</reference>
<keyword evidence="2 5" id="KW-0863">Zinc-finger</keyword>
<proteinExistence type="predicted"/>
<dbReference type="SMART" id="SM00248">
    <property type="entry name" value="ANK"/>
    <property type="match status" value="5"/>
</dbReference>
<evidence type="ECO:0000256" key="2">
    <source>
        <dbReference type="ARBA" id="ARBA00022771"/>
    </source>
</evidence>
<accession>A0A4E0R914</accession>
<evidence type="ECO:0000256" key="3">
    <source>
        <dbReference type="ARBA" id="ARBA00022833"/>
    </source>
</evidence>
<evidence type="ECO:0000256" key="6">
    <source>
        <dbReference type="SAM" id="MobiDB-lite"/>
    </source>
</evidence>
<dbReference type="SUPFAM" id="SSF144232">
    <property type="entry name" value="HIT/MYND zinc finger-like"/>
    <property type="match status" value="1"/>
</dbReference>
<feature type="region of interest" description="Disordered" evidence="6">
    <location>
        <begin position="337"/>
        <end position="356"/>
    </location>
</feature>
<feature type="domain" description="MYND-type" evidence="7">
    <location>
        <begin position="1081"/>
        <end position="1121"/>
    </location>
</feature>
<feature type="repeat" description="ANK" evidence="4">
    <location>
        <begin position="267"/>
        <end position="299"/>
    </location>
</feature>
<dbReference type="InterPro" id="IPR053064">
    <property type="entry name" value="Ankyrin-MYND_domain-protein"/>
</dbReference>
<dbReference type="Pfam" id="PF00023">
    <property type="entry name" value="Ank"/>
    <property type="match status" value="1"/>
</dbReference>
<feature type="region of interest" description="Disordered" evidence="6">
    <location>
        <begin position="736"/>
        <end position="756"/>
    </location>
</feature>
<keyword evidence="9" id="KW-1185">Reference proteome</keyword>
<evidence type="ECO:0000256" key="1">
    <source>
        <dbReference type="ARBA" id="ARBA00022723"/>
    </source>
</evidence>
<keyword evidence="4" id="KW-0040">ANK repeat</keyword>
<dbReference type="InterPro" id="IPR036770">
    <property type="entry name" value="Ankyrin_rpt-contain_sf"/>
</dbReference>
<organism evidence="8 9">
    <name type="scientific">Fasciola hepatica</name>
    <name type="common">Liver fluke</name>
    <dbReference type="NCBI Taxonomy" id="6192"/>
    <lineage>
        <taxon>Eukaryota</taxon>
        <taxon>Metazoa</taxon>
        <taxon>Spiralia</taxon>
        <taxon>Lophotrochozoa</taxon>
        <taxon>Platyhelminthes</taxon>
        <taxon>Trematoda</taxon>
        <taxon>Digenea</taxon>
        <taxon>Plagiorchiida</taxon>
        <taxon>Echinostomata</taxon>
        <taxon>Echinostomatoidea</taxon>
        <taxon>Fasciolidae</taxon>
        <taxon>Fasciola</taxon>
    </lineage>
</organism>
<evidence type="ECO:0000256" key="4">
    <source>
        <dbReference type="PROSITE-ProRule" id="PRU00023"/>
    </source>
</evidence>
<dbReference type="PROSITE" id="PS50088">
    <property type="entry name" value="ANK_REPEAT"/>
    <property type="match status" value="3"/>
</dbReference>
<dbReference type="Gene3D" id="6.10.140.2220">
    <property type="match status" value="1"/>
</dbReference>
<dbReference type="Proteomes" id="UP000230066">
    <property type="component" value="Unassembled WGS sequence"/>
</dbReference>
<dbReference type="Pfam" id="PF12796">
    <property type="entry name" value="Ank_2"/>
    <property type="match status" value="1"/>
</dbReference>
<dbReference type="Pfam" id="PF01753">
    <property type="entry name" value="zf-MYND"/>
    <property type="match status" value="1"/>
</dbReference>
<keyword evidence="1" id="KW-0479">Metal-binding</keyword>
<dbReference type="Gene3D" id="1.25.40.20">
    <property type="entry name" value="Ankyrin repeat-containing domain"/>
    <property type="match status" value="3"/>
</dbReference>